<reference evidence="1 2" key="1">
    <citation type="journal article" date="2022" name="G3 (Bethesda)">
        <title>Whole-genome sequence and methylome profiling of the almond [Prunus dulcis (Mill.) D.A. Webb] cultivar 'Nonpareil'.</title>
        <authorList>
            <person name="D'Amico-Willman K.M."/>
            <person name="Ouma W.Z."/>
            <person name="Meulia T."/>
            <person name="Sideli G.M."/>
            <person name="Gradziel T.M."/>
            <person name="Fresnedo-Ramirez J."/>
        </authorList>
    </citation>
    <scope>NUCLEOTIDE SEQUENCE [LARGE SCALE GENOMIC DNA]</scope>
    <source>
        <strain evidence="1">Clone GOH B32 T37-40</strain>
    </source>
</reference>
<comment type="caution">
    <text evidence="1">The sequence shown here is derived from an EMBL/GenBank/DDBJ whole genome shotgun (WGS) entry which is preliminary data.</text>
</comment>
<protein>
    <submittedName>
        <fullName evidence="1">Uncharacterized protein</fullName>
    </submittedName>
</protein>
<dbReference type="AlphaFoldDB" id="A0AAD4W5D3"/>
<accession>A0AAD4W5D3</accession>
<dbReference type="EMBL" id="JAJFAZ020000004">
    <property type="protein sequence ID" value="KAI5335792.1"/>
    <property type="molecule type" value="Genomic_DNA"/>
</dbReference>
<keyword evidence="2" id="KW-1185">Reference proteome</keyword>
<organism evidence="1 2">
    <name type="scientific">Prunus dulcis</name>
    <name type="common">Almond</name>
    <name type="synonym">Amygdalus dulcis</name>
    <dbReference type="NCBI Taxonomy" id="3755"/>
    <lineage>
        <taxon>Eukaryota</taxon>
        <taxon>Viridiplantae</taxon>
        <taxon>Streptophyta</taxon>
        <taxon>Embryophyta</taxon>
        <taxon>Tracheophyta</taxon>
        <taxon>Spermatophyta</taxon>
        <taxon>Magnoliopsida</taxon>
        <taxon>eudicotyledons</taxon>
        <taxon>Gunneridae</taxon>
        <taxon>Pentapetalae</taxon>
        <taxon>rosids</taxon>
        <taxon>fabids</taxon>
        <taxon>Rosales</taxon>
        <taxon>Rosaceae</taxon>
        <taxon>Amygdaloideae</taxon>
        <taxon>Amygdaleae</taxon>
        <taxon>Prunus</taxon>
    </lineage>
</organism>
<dbReference type="Proteomes" id="UP001054821">
    <property type="component" value="Chromosome 4"/>
</dbReference>
<gene>
    <name evidence="1" type="ORF">L3X38_025926</name>
</gene>
<proteinExistence type="predicted"/>
<sequence length="91" mass="10552">MSYHYCSVWQKGSKHAWFQLHSKMGQGKIGGSVKPALRSAHHSVIAEEDDSFFKLINHYRELNRTSQKPSSGFFEDRSLQRFIISEFSCNQ</sequence>
<name>A0AAD4W5D3_PRUDU</name>
<evidence type="ECO:0000313" key="2">
    <source>
        <dbReference type="Proteomes" id="UP001054821"/>
    </source>
</evidence>
<evidence type="ECO:0000313" key="1">
    <source>
        <dbReference type="EMBL" id="KAI5335792.1"/>
    </source>
</evidence>